<gene>
    <name evidence="2" type="ORF">DFO70_103111</name>
</gene>
<dbReference type="InterPro" id="IPR035211">
    <property type="entry name" value="DUF5325"/>
</dbReference>
<protein>
    <recommendedName>
        <fullName evidence="4">Protein YlaF</fullName>
    </recommendedName>
</protein>
<keyword evidence="1" id="KW-1133">Transmembrane helix</keyword>
<keyword evidence="3" id="KW-1185">Reference proteome</keyword>
<dbReference type="AlphaFoldDB" id="A0A366K3G1"/>
<name>A0A366K3G1_CYTFI</name>
<evidence type="ECO:0000313" key="2">
    <source>
        <dbReference type="EMBL" id="RBP95081.1"/>
    </source>
</evidence>
<reference evidence="2 3" key="1">
    <citation type="submission" date="2018-06" db="EMBL/GenBank/DDBJ databases">
        <title>Freshwater and sediment microbial communities from various areas in North America, analyzing microbe dynamics in response to fracking.</title>
        <authorList>
            <person name="Lamendella R."/>
        </authorList>
    </citation>
    <scope>NUCLEOTIDE SEQUENCE [LARGE SCALE GENOMIC DNA]</scope>
    <source>
        <strain evidence="2 3">14_TX</strain>
    </source>
</reference>
<proteinExistence type="predicted"/>
<sequence length="61" mass="6629">MNKIKWPLLAFAIGAALCMMGIGVAVAERSIIGMIIAIIALIFVMGYGFKTKKKMREDGLL</sequence>
<keyword evidence="1" id="KW-0812">Transmembrane</keyword>
<dbReference type="EMBL" id="QNSF01000003">
    <property type="protein sequence ID" value="RBP95081.1"/>
    <property type="molecule type" value="Genomic_DNA"/>
</dbReference>
<organism evidence="2 3">
    <name type="scientific">Cytobacillus firmus</name>
    <name type="common">Bacillus firmus</name>
    <dbReference type="NCBI Taxonomy" id="1399"/>
    <lineage>
        <taxon>Bacteria</taxon>
        <taxon>Bacillati</taxon>
        <taxon>Bacillota</taxon>
        <taxon>Bacilli</taxon>
        <taxon>Bacillales</taxon>
        <taxon>Bacillaceae</taxon>
        <taxon>Cytobacillus</taxon>
    </lineage>
</organism>
<feature type="transmembrane region" description="Helical" evidence="1">
    <location>
        <begin position="31"/>
        <end position="49"/>
    </location>
</feature>
<accession>A0A366K3G1</accession>
<feature type="transmembrane region" description="Helical" evidence="1">
    <location>
        <begin position="7"/>
        <end position="25"/>
    </location>
</feature>
<keyword evidence="1" id="KW-0472">Membrane</keyword>
<dbReference type="RefSeq" id="WP_113881805.1">
    <property type="nucleotide sequence ID" value="NZ_JACLCD010000004.1"/>
</dbReference>
<evidence type="ECO:0008006" key="4">
    <source>
        <dbReference type="Google" id="ProtNLM"/>
    </source>
</evidence>
<evidence type="ECO:0000313" key="3">
    <source>
        <dbReference type="Proteomes" id="UP000252731"/>
    </source>
</evidence>
<dbReference type="OrthoDB" id="2679959at2"/>
<comment type="caution">
    <text evidence="2">The sequence shown here is derived from an EMBL/GenBank/DDBJ whole genome shotgun (WGS) entry which is preliminary data.</text>
</comment>
<dbReference type="STRING" id="1399.VL14_15290"/>
<dbReference type="Pfam" id="PF17259">
    <property type="entry name" value="DUF5325"/>
    <property type="match status" value="1"/>
</dbReference>
<dbReference type="Proteomes" id="UP000252731">
    <property type="component" value="Unassembled WGS sequence"/>
</dbReference>
<evidence type="ECO:0000256" key="1">
    <source>
        <dbReference type="SAM" id="Phobius"/>
    </source>
</evidence>